<dbReference type="Pfam" id="PF03221">
    <property type="entry name" value="HTH_Tnp_Tc5"/>
    <property type="match status" value="1"/>
</dbReference>
<dbReference type="AlphaFoldDB" id="A0A3R7CV99"/>
<evidence type="ECO:0000256" key="2">
    <source>
        <dbReference type="ARBA" id="ARBA00023242"/>
    </source>
</evidence>
<evidence type="ECO:0000256" key="3">
    <source>
        <dbReference type="SAM" id="MobiDB-lite"/>
    </source>
</evidence>
<keyword evidence="6" id="KW-1185">Reference proteome</keyword>
<reference evidence="5 6" key="1">
    <citation type="submission" date="2018-08" db="EMBL/GenBank/DDBJ databases">
        <title>Aphanomyces genome sequencing and annotation.</title>
        <authorList>
            <person name="Minardi D."/>
            <person name="Oidtmann B."/>
            <person name="Van Der Giezen M."/>
            <person name="Studholme D.J."/>
        </authorList>
    </citation>
    <scope>NUCLEOTIDE SEQUENCE [LARGE SCALE GENOMIC DNA]</scope>
    <source>
        <strain evidence="5 6">NJM0002</strain>
    </source>
</reference>
<comment type="caution">
    <text evidence="5">The sequence shown here is derived from an EMBL/GenBank/DDBJ whole genome shotgun (WGS) entry which is preliminary data.</text>
</comment>
<dbReference type="InterPro" id="IPR009057">
    <property type="entry name" value="Homeodomain-like_sf"/>
</dbReference>
<dbReference type="InterPro" id="IPR007889">
    <property type="entry name" value="HTH_Psq"/>
</dbReference>
<dbReference type="GO" id="GO:0003677">
    <property type="term" value="F:DNA binding"/>
    <property type="evidence" value="ECO:0007669"/>
    <property type="project" value="UniProtKB-KW"/>
</dbReference>
<evidence type="ECO:0000313" key="6">
    <source>
        <dbReference type="Proteomes" id="UP000285060"/>
    </source>
</evidence>
<feature type="region of interest" description="Disordered" evidence="3">
    <location>
        <begin position="531"/>
        <end position="571"/>
    </location>
</feature>
<organism evidence="5 6">
    <name type="scientific">Aphanomyces invadans</name>
    <dbReference type="NCBI Taxonomy" id="157072"/>
    <lineage>
        <taxon>Eukaryota</taxon>
        <taxon>Sar</taxon>
        <taxon>Stramenopiles</taxon>
        <taxon>Oomycota</taxon>
        <taxon>Saprolegniomycetes</taxon>
        <taxon>Saprolegniales</taxon>
        <taxon>Verrucalvaceae</taxon>
        <taxon>Aphanomyces</taxon>
    </lineage>
</organism>
<dbReference type="InterPro" id="IPR006600">
    <property type="entry name" value="HTH_CenpB_DNA-bd_dom"/>
</dbReference>
<protein>
    <recommendedName>
        <fullName evidence="4">HTH CENPB-type domain-containing protein</fullName>
    </recommendedName>
</protein>
<dbReference type="Pfam" id="PF04218">
    <property type="entry name" value="CENP-B_N"/>
    <property type="match status" value="1"/>
</dbReference>
<evidence type="ECO:0000313" key="5">
    <source>
        <dbReference type="EMBL" id="RHY24991.1"/>
    </source>
</evidence>
<dbReference type="PROSITE" id="PS51253">
    <property type="entry name" value="HTH_CENPB"/>
    <property type="match status" value="1"/>
</dbReference>
<dbReference type="GO" id="GO:0005634">
    <property type="term" value="C:nucleus"/>
    <property type="evidence" value="ECO:0007669"/>
    <property type="project" value="TreeGrafter"/>
</dbReference>
<dbReference type="EMBL" id="QUSY01001428">
    <property type="protein sequence ID" value="RHY24991.1"/>
    <property type="molecule type" value="Genomic_DNA"/>
</dbReference>
<feature type="region of interest" description="Disordered" evidence="3">
    <location>
        <begin position="58"/>
        <end position="82"/>
    </location>
</feature>
<dbReference type="VEuPathDB" id="FungiDB:H310_14624"/>
<gene>
    <name evidence="5" type="ORF">DYB32_008572</name>
</gene>
<dbReference type="Gene3D" id="1.10.10.60">
    <property type="entry name" value="Homeodomain-like"/>
    <property type="match status" value="2"/>
</dbReference>
<proteinExistence type="predicted"/>
<evidence type="ECO:0000259" key="4">
    <source>
        <dbReference type="PROSITE" id="PS51253"/>
    </source>
</evidence>
<feature type="domain" description="HTH CENPB-type" evidence="4">
    <location>
        <begin position="143"/>
        <end position="222"/>
    </location>
</feature>
<dbReference type="SUPFAM" id="SSF46689">
    <property type="entry name" value="Homeodomain-like"/>
    <property type="match status" value="1"/>
</dbReference>
<dbReference type="InterPro" id="IPR050863">
    <property type="entry name" value="CenT-Element_Derived"/>
</dbReference>
<dbReference type="PANTHER" id="PTHR19303">
    <property type="entry name" value="TRANSPOSON"/>
    <property type="match status" value="1"/>
</dbReference>
<sequence>MRSIRLYSTCGIMQAQGTKLFLARAMLDSSPWNTHLKPTMISSENDFSDGLLKSNDEFGEDQFESPDEHAPPNPVHRSSSTNKRKIYSIKDKLQMIALYQPGVKGHGYAALAKRFMIAVSSIRDWVAQKDKLRAMVNTPEKRIDVRGRKTKLQKLEEALVSWIDGKNKLGLLVLDQNIQTKARSLHNSEELDQSQDELAIDFAASSEWLSRFKSRNKLVSRCETSSRVLPADARAIADVFLHKVADLIQKHGIKVENVLNMDQVPRYFETDGYSTIIKKGSKNVMLRKGGSSRKRFTATFLVSMTGKNYRAHLLFSKLKDKPTKAIDHPQMQTKSGNVKEPTPLIVSKWVADWADTHADANMIKEAFQVCSILPSSQLFDIAALHTPLRDLLSDGYDETEWHRKYANLLAPEASLDESVLVAPTYFFPQEYDIHNNIPASLWQCLHRLDGGQLSMVDYQPAFVIAMGDIEELKDVTDAGMLEDLIKNEEPDAGLLLFTAARKAHLKIVVINRKDMSENVYSTICNRSAARSQSSKLKADHDDPTSDNDDMRRISSGDESDTPIRPTHATHLDDNISHAAVSKLTVLAHPHIIDTGHDRLVHTYTVIPDDSPICIDDDVTGQGGTVAHSFPTSYNMFGAFQDVDDDSDPFPAPYNMTVAGNANLYATYCRSHANLQAYLTINTEVESMTIDELIDYLEQSANFFQAEDDPSATLSMLQASPGHLAPLIDVRTPTNMTVLHAKLPGHALQR</sequence>
<dbReference type="Proteomes" id="UP000285060">
    <property type="component" value="Unassembled WGS sequence"/>
</dbReference>
<dbReference type="SMART" id="SM00674">
    <property type="entry name" value="CENPB"/>
    <property type="match status" value="1"/>
</dbReference>
<accession>A0A3R7CV99</accession>
<feature type="compositionally biased region" description="Basic and acidic residues" evidence="3">
    <location>
        <begin position="536"/>
        <end position="555"/>
    </location>
</feature>
<keyword evidence="2" id="KW-0539">Nucleus</keyword>
<keyword evidence="1" id="KW-0238">DNA-binding</keyword>
<evidence type="ECO:0000256" key="1">
    <source>
        <dbReference type="ARBA" id="ARBA00023125"/>
    </source>
</evidence>
<name>A0A3R7CV99_9STRA</name>